<dbReference type="GO" id="GO:0008270">
    <property type="term" value="F:zinc ion binding"/>
    <property type="evidence" value="ECO:0007669"/>
    <property type="project" value="UniProtKB-KW"/>
</dbReference>
<protein>
    <submittedName>
        <fullName evidence="8">BED-type domain-containing protein</fullName>
    </submittedName>
</protein>
<evidence type="ECO:0000313" key="8">
    <source>
        <dbReference type="WBParaSite" id="MhA1_Contig1292.frz3.gene7"/>
    </source>
</evidence>
<name>A0A1I8B2G2_MELHA</name>
<evidence type="ECO:0000313" key="7">
    <source>
        <dbReference type="Proteomes" id="UP000095281"/>
    </source>
</evidence>
<dbReference type="PANTHER" id="PTHR34396:SF25">
    <property type="entry name" value="BOUNDARY ELEMENT ASSOCIATED FACTOR"/>
    <property type="match status" value="1"/>
</dbReference>
<dbReference type="GO" id="GO:0005634">
    <property type="term" value="C:nucleus"/>
    <property type="evidence" value="ECO:0007669"/>
    <property type="project" value="TreeGrafter"/>
</dbReference>
<dbReference type="GO" id="GO:0006357">
    <property type="term" value="P:regulation of transcription by RNA polymerase II"/>
    <property type="evidence" value="ECO:0007669"/>
    <property type="project" value="TreeGrafter"/>
</dbReference>
<feature type="compositionally biased region" description="Polar residues" evidence="5">
    <location>
        <begin position="33"/>
        <end position="49"/>
    </location>
</feature>
<dbReference type="PANTHER" id="PTHR34396">
    <property type="entry name" value="OS03G0264950 PROTEIN-RELATED"/>
    <property type="match status" value="1"/>
</dbReference>
<keyword evidence="3" id="KW-0862">Zinc</keyword>
<keyword evidence="1" id="KW-0479">Metal-binding</keyword>
<feature type="region of interest" description="Disordered" evidence="5">
    <location>
        <begin position="27"/>
        <end position="54"/>
    </location>
</feature>
<evidence type="ECO:0000256" key="1">
    <source>
        <dbReference type="ARBA" id="ARBA00022723"/>
    </source>
</evidence>
<proteinExistence type="predicted"/>
<feature type="domain" description="BED-type" evidence="6">
    <location>
        <begin position="180"/>
        <end position="226"/>
    </location>
</feature>
<keyword evidence="2 4" id="KW-0863">Zinc-finger</keyword>
<dbReference type="SUPFAM" id="SSF57667">
    <property type="entry name" value="beta-beta-alpha zinc fingers"/>
    <property type="match status" value="2"/>
</dbReference>
<dbReference type="PROSITE" id="PS50808">
    <property type="entry name" value="ZF_BED"/>
    <property type="match status" value="1"/>
</dbReference>
<dbReference type="WBParaSite" id="MhA1_Contig1292.frz3.gene7">
    <property type="protein sequence ID" value="MhA1_Contig1292.frz3.gene7"/>
    <property type="gene ID" value="MhA1_Contig1292.frz3.gene7"/>
</dbReference>
<dbReference type="InterPro" id="IPR003656">
    <property type="entry name" value="Znf_BED"/>
</dbReference>
<organism evidence="7 8">
    <name type="scientific">Meloidogyne hapla</name>
    <name type="common">Root-knot nematode worm</name>
    <dbReference type="NCBI Taxonomy" id="6305"/>
    <lineage>
        <taxon>Eukaryota</taxon>
        <taxon>Metazoa</taxon>
        <taxon>Ecdysozoa</taxon>
        <taxon>Nematoda</taxon>
        <taxon>Chromadorea</taxon>
        <taxon>Rhabditida</taxon>
        <taxon>Tylenchina</taxon>
        <taxon>Tylenchomorpha</taxon>
        <taxon>Tylenchoidea</taxon>
        <taxon>Meloidogynidae</taxon>
        <taxon>Meloidogyninae</taxon>
        <taxon>Meloidogyne</taxon>
    </lineage>
</organism>
<evidence type="ECO:0000256" key="4">
    <source>
        <dbReference type="PROSITE-ProRule" id="PRU00027"/>
    </source>
</evidence>
<dbReference type="InterPro" id="IPR053031">
    <property type="entry name" value="Cuticle_assoc_protein"/>
</dbReference>
<evidence type="ECO:0000256" key="3">
    <source>
        <dbReference type="ARBA" id="ARBA00022833"/>
    </source>
</evidence>
<dbReference type="Pfam" id="PF02892">
    <property type="entry name" value="zf-BED"/>
    <property type="match status" value="3"/>
</dbReference>
<sequence length="226" mass="26640">MLIDNKWLFNNNPDQLNYNFHQNLGGETDTEMIDSNPQQYHHGESSATKADSPHFRKSQIGEAFTKIEVDGFLKWNCLNCKKNYKYGNISNLWKHLKKCNLDKYNELQEARKHSHSEASTSNADFTSFPRSNIVKAFKKIEGVWNCNYCNYSYKGTNTFSFWRHLEVYHPEKYAELHKDKEKSIVWNSFTISPSDKERAICKLCGNVYKAKSYDLQRHLNFHNKFD</sequence>
<dbReference type="GO" id="GO:1990837">
    <property type="term" value="F:sequence-specific double-stranded DNA binding"/>
    <property type="evidence" value="ECO:0007669"/>
    <property type="project" value="TreeGrafter"/>
</dbReference>
<dbReference type="SMART" id="SM00614">
    <property type="entry name" value="ZnF_BED"/>
    <property type="match status" value="2"/>
</dbReference>
<dbReference type="AlphaFoldDB" id="A0A1I8B2G2"/>
<evidence type="ECO:0000259" key="6">
    <source>
        <dbReference type="PROSITE" id="PS50808"/>
    </source>
</evidence>
<dbReference type="Proteomes" id="UP000095281">
    <property type="component" value="Unplaced"/>
</dbReference>
<evidence type="ECO:0000256" key="2">
    <source>
        <dbReference type="ARBA" id="ARBA00022771"/>
    </source>
</evidence>
<reference evidence="8" key="1">
    <citation type="submission" date="2016-11" db="UniProtKB">
        <authorList>
            <consortium name="WormBaseParasite"/>
        </authorList>
    </citation>
    <scope>IDENTIFICATION</scope>
</reference>
<evidence type="ECO:0000256" key="5">
    <source>
        <dbReference type="SAM" id="MobiDB-lite"/>
    </source>
</evidence>
<accession>A0A1I8B2G2</accession>
<dbReference type="InterPro" id="IPR036236">
    <property type="entry name" value="Znf_C2H2_sf"/>
</dbReference>
<keyword evidence="7" id="KW-1185">Reference proteome</keyword>